<dbReference type="EMBL" id="CAJOBJ010233964">
    <property type="protein sequence ID" value="CAF5061070.1"/>
    <property type="molecule type" value="Genomic_DNA"/>
</dbReference>
<comment type="caution">
    <text evidence="1">The sequence shown here is derived from an EMBL/GenBank/DDBJ whole genome shotgun (WGS) entry which is preliminary data.</text>
</comment>
<accession>A0A8S3E557</accession>
<evidence type="ECO:0000313" key="3">
    <source>
        <dbReference type="Proteomes" id="UP000681720"/>
    </source>
</evidence>
<proteinExistence type="predicted"/>
<reference evidence="1" key="1">
    <citation type="submission" date="2021-02" db="EMBL/GenBank/DDBJ databases">
        <authorList>
            <person name="Nowell W R."/>
        </authorList>
    </citation>
    <scope>NUCLEOTIDE SEQUENCE</scope>
</reference>
<feature type="non-terminal residue" evidence="1">
    <location>
        <position position="1"/>
    </location>
</feature>
<dbReference type="AlphaFoldDB" id="A0A8S3E557"/>
<sequence>KDYLHSLGTSSGGLSGAEKGLYDLGAYFARLVRSLYGNLSKKVDGHTARTDTT</sequence>
<name>A0A8S3E557_9BILA</name>
<feature type="non-terminal residue" evidence="1">
    <location>
        <position position="53"/>
    </location>
</feature>
<organism evidence="1 3">
    <name type="scientific">Rotaria magnacalcarata</name>
    <dbReference type="NCBI Taxonomy" id="392030"/>
    <lineage>
        <taxon>Eukaryota</taxon>
        <taxon>Metazoa</taxon>
        <taxon>Spiralia</taxon>
        <taxon>Gnathifera</taxon>
        <taxon>Rotifera</taxon>
        <taxon>Eurotatoria</taxon>
        <taxon>Bdelloidea</taxon>
        <taxon>Philodinida</taxon>
        <taxon>Philodinidae</taxon>
        <taxon>Rotaria</taxon>
    </lineage>
</organism>
<evidence type="ECO:0000313" key="2">
    <source>
        <dbReference type="EMBL" id="CAF5067363.1"/>
    </source>
</evidence>
<dbReference type="Proteomes" id="UP000681720">
    <property type="component" value="Unassembled WGS sequence"/>
</dbReference>
<dbReference type="EMBL" id="CAJOBJ010236923">
    <property type="protein sequence ID" value="CAF5067363.1"/>
    <property type="molecule type" value="Genomic_DNA"/>
</dbReference>
<gene>
    <name evidence="1" type="ORF">GIL414_LOCUS60528</name>
    <name evidence="2" type="ORF">GIL414_LOCUS60896</name>
</gene>
<evidence type="ECO:0000313" key="1">
    <source>
        <dbReference type="EMBL" id="CAF5061070.1"/>
    </source>
</evidence>
<protein>
    <submittedName>
        <fullName evidence="1">Uncharacterized protein</fullName>
    </submittedName>
</protein>